<name>A0A937X6J2_9BACT</name>
<proteinExistence type="predicted"/>
<dbReference type="AlphaFoldDB" id="A0A937X6J2"/>
<evidence type="ECO:0000313" key="2">
    <source>
        <dbReference type="Proteomes" id="UP000703893"/>
    </source>
</evidence>
<dbReference type="Gene3D" id="3.30.450.20">
    <property type="entry name" value="PAS domain"/>
    <property type="match status" value="1"/>
</dbReference>
<dbReference type="EMBL" id="VGJX01000674">
    <property type="protein sequence ID" value="MBM3275677.1"/>
    <property type="molecule type" value="Genomic_DNA"/>
</dbReference>
<feature type="non-terminal residue" evidence="1">
    <location>
        <position position="283"/>
    </location>
</feature>
<organism evidence="1 2">
    <name type="scientific">Candidatus Tanganyikabacteria bacterium</name>
    <dbReference type="NCBI Taxonomy" id="2961651"/>
    <lineage>
        <taxon>Bacteria</taxon>
        <taxon>Bacillati</taxon>
        <taxon>Candidatus Sericytochromatia</taxon>
        <taxon>Candidatus Tanganyikabacteria</taxon>
    </lineage>
</organism>
<gene>
    <name evidence="1" type="ORF">FJZ00_11025</name>
</gene>
<comment type="caution">
    <text evidence="1">The sequence shown here is derived from an EMBL/GenBank/DDBJ whole genome shotgun (WGS) entry which is preliminary data.</text>
</comment>
<evidence type="ECO:0000313" key="1">
    <source>
        <dbReference type="EMBL" id="MBM3275677.1"/>
    </source>
</evidence>
<protein>
    <submittedName>
        <fullName evidence="1">Uncharacterized protein</fullName>
    </submittedName>
</protein>
<sequence>MAATLWVGGPAMPTQAQAYGEWQAAQNAAAPAAPAPAGSGEDAMQPIYQGTQQVVTFFGRELDSALGQMVALVQNLARNKLSASDKYALSWTAKERYPVAITPLTQTVGFTKDEIQYLTKHGTWITVREAGKERVILGAVHSPGSNAIVSVAVPLAKFASALDAFRVGRDGRTFLIDTAGNVLNNPGRRFGVDRDALLKMLGDDLGTLETRSSIISFSKIPSADWYVLLETPKADARDGLVFPSDQQLRMSLALEAPVEVVKIRDWLQVGMPALAVLLFLGLG</sequence>
<reference evidence="1 2" key="1">
    <citation type="submission" date="2019-03" db="EMBL/GenBank/DDBJ databases">
        <title>Lake Tanganyika Metagenome-Assembled Genomes (MAGs).</title>
        <authorList>
            <person name="Tran P."/>
        </authorList>
    </citation>
    <scope>NUCLEOTIDE SEQUENCE [LARGE SCALE GENOMIC DNA]</scope>
    <source>
        <strain evidence="1">K_DeepCast_65m_m2_236</strain>
    </source>
</reference>
<dbReference type="Proteomes" id="UP000703893">
    <property type="component" value="Unassembled WGS sequence"/>
</dbReference>
<dbReference type="CDD" id="cd18774">
    <property type="entry name" value="PDC2_HK_sensor"/>
    <property type="match status" value="1"/>
</dbReference>
<accession>A0A937X6J2</accession>